<dbReference type="AlphaFoldDB" id="A0AB35ZAV2"/>
<dbReference type="GeneID" id="64310598"/>
<dbReference type="RefSeq" id="WP_162837995.1">
    <property type="nucleotide sequence ID" value="NZ_CAHPRS010000006.1"/>
</dbReference>
<gene>
    <name evidence="2" type="ORF">C3R40_024165</name>
</gene>
<feature type="compositionally biased region" description="Polar residues" evidence="1">
    <location>
        <begin position="1"/>
        <end position="14"/>
    </location>
</feature>
<evidence type="ECO:0000313" key="2">
    <source>
        <dbReference type="EMBL" id="MEX3189712.1"/>
    </source>
</evidence>
<dbReference type="Proteomes" id="UP000237365">
    <property type="component" value="Unassembled WGS sequence"/>
</dbReference>
<proteinExistence type="predicted"/>
<organism evidence="2 3">
    <name type="scientific">Serratia marcescens</name>
    <dbReference type="NCBI Taxonomy" id="615"/>
    <lineage>
        <taxon>Bacteria</taxon>
        <taxon>Pseudomonadati</taxon>
        <taxon>Pseudomonadota</taxon>
        <taxon>Gammaproteobacteria</taxon>
        <taxon>Enterobacterales</taxon>
        <taxon>Yersiniaceae</taxon>
        <taxon>Serratia</taxon>
    </lineage>
</organism>
<protein>
    <recommendedName>
        <fullName evidence="4">Sel1</fullName>
    </recommendedName>
</protein>
<evidence type="ECO:0000256" key="1">
    <source>
        <dbReference type="SAM" id="MobiDB-lite"/>
    </source>
</evidence>
<evidence type="ECO:0008006" key="4">
    <source>
        <dbReference type="Google" id="ProtNLM"/>
    </source>
</evidence>
<accession>A0AB35ZAV2</accession>
<name>A0AB35ZAV2_SERMA</name>
<evidence type="ECO:0000313" key="3">
    <source>
        <dbReference type="Proteomes" id="UP000237365"/>
    </source>
</evidence>
<reference evidence="2 3" key="2">
    <citation type="submission" date="2024-07" db="EMBL/GenBank/DDBJ databases">
        <authorList>
            <person name="Raymann K."/>
        </authorList>
    </citation>
    <scope>NUCLEOTIDE SEQUENCE [LARGE SCALE GENOMIC DNA]</scope>
    <source>
        <strain evidence="2 3">KZ19</strain>
    </source>
</reference>
<dbReference type="EMBL" id="PQGI02000005">
    <property type="protein sequence ID" value="MEX3189712.1"/>
    <property type="molecule type" value="Genomic_DNA"/>
</dbReference>
<feature type="region of interest" description="Disordered" evidence="1">
    <location>
        <begin position="1"/>
        <end position="21"/>
    </location>
</feature>
<sequence length="56" mass="5822">MSKSPIGTTATTGQKCPESGVWEVVGKPSTTAPIAKGNIMPPYGGKGVTWKLIQYA</sequence>
<comment type="caution">
    <text evidence="2">The sequence shown here is derived from an EMBL/GenBank/DDBJ whole genome shotgun (WGS) entry which is preliminary data.</text>
</comment>
<reference evidence="2 3" key="1">
    <citation type="submission" date="2024-07" db="EMBL/GenBank/DDBJ databases">
        <title>Making a pathogen? Evaluating the impact of protist predation on the evolution of virulence in Serratia marcescens.</title>
        <authorList>
            <person name="Hopkins H."/>
            <person name="Lopezguerra C."/>
            <person name="Lau M.-J."/>
        </authorList>
    </citation>
    <scope>NUCLEOTIDE SEQUENCE [LARGE SCALE GENOMIC DNA]</scope>
    <source>
        <strain evidence="2 3">KZ19</strain>
    </source>
</reference>